<dbReference type="RefSeq" id="XP_008871678.1">
    <property type="nucleotide sequence ID" value="XM_008873456.1"/>
</dbReference>
<organism evidence="1">
    <name type="scientific">Aphanomyces invadans</name>
    <dbReference type="NCBI Taxonomy" id="157072"/>
    <lineage>
        <taxon>Eukaryota</taxon>
        <taxon>Sar</taxon>
        <taxon>Stramenopiles</taxon>
        <taxon>Oomycota</taxon>
        <taxon>Saprolegniomycetes</taxon>
        <taxon>Saprolegniales</taxon>
        <taxon>Verrucalvaceae</taxon>
        <taxon>Aphanomyces</taxon>
    </lineage>
</organism>
<dbReference type="AlphaFoldDB" id="A0A024U2V4"/>
<dbReference type="EMBL" id="KI913966">
    <property type="protein sequence ID" value="ETV99902.1"/>
    <property type="molecule type" value="Genomic_DNA"/>
</dbReference>
<protein>
    <submittedName>
        <fullName evidence="1">Uncharacterized protein</fullName>
    </submittedName>
</protein>
<evidence type="ECO:0000313" key="1">
    <source>
        <dbReference type="EMBL" id="ETV99902.1"/>
    </source>
</evidence>
<dbReference type="VEuPathDB" id="FungiDB:H310_07933"/>
<name>A0A024U2V4_9STRA</name>
<gene>
    <name evidence="1" type="ORF">H310_07933</name>
</gene>
<dbReference type="GeneID" id="20084983"/>
<sequence length="108" mass="11877">MLHSPDVLGMLVDTQHLYISAMRSYSVYMLPIEAVCICRRAAWTFDGRSARFVNTPRCISVRASLLPSRTGVRRGSIAPRAIGTFSGETESTVVGSSICINFPRPRDA</sequence>
<proteinExistence type="predicted"/>
<reference evidence="1" key="1">
    <citation type="submission" date="2013-12" db="EMBL/GenBank/DDBJ databases">
        <title>The Genome Sequence of Aphanomyces invadans NJM9701.</title>
        <authorList>
            <consortium name="The Broad Institute Genomics Platform"/>
            <person name="Russ C."/>
            <person name="Tyler B."/>
            <person name="van West P."/>
            <person name="Dieguez-Uribeondo J."/>
            <person name="Young S.K."/>
            <person name="Zeng Q."/>
            <person name="Gargeya S."/>
            <person name="Fitzgerald M."/>
            <person name="Abouelleil A."/>
            <person name="Alvarado L."/>
            <person name="Chapman S.B."/>
            <person name="Gainer-Dewar J."/>
            <person name="Goldberg J."/>
            <person name="Griggs A."/>
            <person name="Gujja S."/>
            <person name="Hansen M."/>
            <person name="Howarth C."/>
            <person name="Imamovic A."/>
            <person name="Ireland A."/>
            <person name="Larimer J."/>
            <person name="McCowan C."/>
            <person name="Murphy C."/>
            <person name="Pearson M."/>
            <person name="Poon T.W."/>
            <person name="Priest M."/>
            <person name="Roberts A."/>
            <person name="Saif S."/>
            <person name="Shea T."/>
            <person name="Sykes S."/>
            <person name="Wortman J."/>
            <person name="Nusbaum C."/>
            <person name="Birren B."/>
        </authorList>
    </citation>
    <scope>NUCLEOTIDE SEQUENCE [LARGE SCALE GENOMIC DNA]</scope>
    <source>
        <strain evidence="1">NJM9701</strain>
    </source>
</reference>
<accession>A0A024U2V4</accession>